<dbReference type="EMBL" id="SRSF01000002">
    <property type="protein sequence ID" value="THH40409.1"/>
    <property type="molecule type" value="Genomic_DNA"/>
</dbReference>
<keyword evidence="2" id="KW-1185">Reference proteome</keyword>
<name>A0A4S4NKQ8_9BACT</name>
<sequence>MRRIKINVGSLVMGRTLDRGLLSAVPEISDVGTTKDDDDPHHRLPWRARFQGYAAPPRSPYEKLHQHLVLLHERYPKLREAGVEKVQVYLTYSTDDPHLPTELSAEEIALLAGVNGSLSTTFDSSFTENSWIPFADSIEQEGDPETTP</sequence>
<comment type="caution">
    <text evidence="1">The sequence shown here is derived from an EMBL/GenBank/DDBJ whole genome shotgun (WGS) entry which is preliminary data.</text>
</comment>
<proteinExistence type="predicted"/>
<organism evidence="1 2">
    <name type="scientific">Neolewinella litorea</name>
    <dbReference type="NCBI Taxonomy" id="2562452"/>
    <lineage>
        <taxon>Bacteria</taxon>
        <taxon>Pseudomonadati</taxon>
        <taxon>Bacteroidota</taxon>
        <taxon>Saprospiria</taxon>
        <taxon>Saprospirales</taxon>
        <taxon>Lewinellaceae</taxon>
        <taxon>Neolewinella</taxon>
    </lineage>
</organism>
<dbReference type="RefSeq" id="WP_136457644.1">
    <property type="nucleotide sequence ID" value="NZ_SRSF01000002.1"/>
</dbReference>
<reference evidence="1 2" key="1">
    <citation type="submission" date="2019-04" db="EMBL/GenBank/DDBJ databases">
        <title>Lewinella litorea sp. nov., isolated from a marine sand.</title>
        <authorList>
            <person name="Yoon J.-H."/>
        </authorList>
    </citation>
    <scope>NUCLEOTIDE SEQUENCE [LARGE SCALE GENOMIC DNA]</scope>
    <source>
        <strain evidence="1 2">HSMS-39</strain>
    </source>
</reference>
<dbReference type="Proteomes" id="UP000308528">
    <property type="component" value="Unassembled WGS sequence"/>
</dbReference>
<evidence type="ECO:0000313" key="2">
    <source>
        <dbReference type="Proteomes" id="UP000308528"/>
    </source>
</evidence>
<gene>
    <name evidence="1" type="ORF">E4021_06650</name>
</gene>
<evidence type="ECO:0008006" key="3">
    <source>
        <dbReference type="Google" id="ProtNLM"/>
    </source>
</evidence>
<dbReference type="AlphaFoldDB" id="A0A4S4NKQ8"/>
<dbReference type="OrthoDB" id="9787041at2"/>
<evidence type="ECO:0000313" key="1">
    <source>
        <dbReference type="EMBL" id="THH40409.1"/>
    </source>
</evidence>
<accession>A0A4S4NKQ8</accession>
<protein>
    <recommendedName>
        <fullName evidence="3">DUF4279 domain-containing protein</fullName>
    </recommendedName>
</protein>